<organism evidence="2 3">
    <name type="scientific">Salinomyces thailandicus</name>
    <dbReference type="NCBI Taxonomy" id="706561"/>
    <lineage>
        <taxon>Eukaryota</taxon>
        <taxon>Fungi</taxon>
        <taxon>Dikarya</taxon>
        <taxon>Ascomycota</taxon>
        <taxon>Pezizomycotina</taxon>
        <taxon>Dothideomycetes</taxon>
        <taxon>Dothideomycetidae</taxon>
        <taxon>Mycosphaerellales</taxon>
        <taxon>Teratosphaeriaceae</taxon>
        <taxon>Salinomyces</taxon>
    </lineage>
</organism>
<feature type="region of interest" description="Disordered" evidence="1">
    <location>
        <begin position="315"/>
        <end position="336"/>
    </location>
</feature>
<feature type="compositionally biased region" description="Basic and acidic residues" evidence="1">
    <location>
        <begin position="98"/>
        <end position="113"/>
    </location>
</feature>
<dbReference type="OrthoDB" id="6103986at2759"/>
<evidence type="ECO:0000256" key="1">
    <source>
        <dbReference type="SAM" id="MobiDB-lite"/>
    </source>
</evidence>
<feature type="compositionally biased region" description="Low complexity" evidence="1">
    <location>
        <begin position="317"/>
        <end position="326"/>
    </location>
</feature>
<feature type="compositionally biased region" description="Polar residues" evidence="1">
    <location>
        <begin position="119"/>
        <end position="135"/>
    </location>
</feature>
<gene>
    <name evidence="2" type="ORF">B0A50_00011</name>
</gene>
<comment type="caution">
    <text evidence="2">The sequence shown here is derived from an EMBL/GenBank/DDBJ whole genome shotgun (WGS) entry which is preliminary data.</text>
</comment>
<feature type="compositionally biased region" description="Basic and acidic residues" evidence="1">
    <location>
        <begin position="193"/>
        <end position="203"/>
    </location>
</feature>
<dbReference type="EMBL" id="NAJL01000001">
    <property type="protein sequence ID" value="TKA34031.1"/>
    <property type="molecule type" value="Genomic_DNA"/>
</dbReference>
<feature type="compositionally biased region" description="Low complexity" evidence="1">
    <location>
        <begin position="136"/>
        <end position="149"/>
    </location>
</feature>
<protein>
    <submittedName>
        <fullName evidence="2">Uncharacterized protein</fullName>
    </submittedName>
</protein>
<feature type="compositionally biased region" description="Polar residues" evidence="1">
    <location>
        <begin position="61"/>
        <end position="71"/>
    </location>
</feature>
<feature type="compositionally biased region" description="Basic and acidic residues" evidence="1">
    <location>
        <begin position="396"/>
        <end position="434"/>
    </location>
</feature>
<dbReference type="Proteomes" id="UP000308549">
    <property type="component" value="Unassembled WGS sequence"/>
</dbReference>
<accession>A0A4U0UES7</accession>
<dbReference type="AlphaFoldDB" id="A0A4U0UES7"/>
<feature type="compositionally biased region" description="Low complexity" evidence="1">
    <location>
        <begin position="78"/>
        <end position="88"/>
    </location>
</feature>
<feature type="region of interest" description="Disordered" evidence="1">
    <location>
        <begin position="348"/>
        <end position="512"/>
    </location>
</feature>
<reference evidence="2 3" key="1">
    <citation type="submission" date="2017-03" db="EMBL/GenBank/DDBJ databases">
        <title>Genomes of endolithic fungi from Antarctica.</title>
        <authorList>
            <person name="Coleine C."/>
            <person name="Masonjones S."/>
            <person name="Stajich J.E."/>
        </authorList>
    </citation>
    <scope>NUCLEOTIDE SEQUENCE [LARGE SCALE GENOMIC DNA]</scope>
    <source>
        <strain evidence="2 3">CCFEE 6315</strain>
    </source>
</reference>
<sequence length="512" mass="56302">MDWQSLVNGSEVSMGMGMHQPYQPPDQETQEEDTEDFYGDGSAMEREPTRAGAPVDEEQQDASTGLMNMSMPQEELRAQSQRQQKQQAPPNPEQQTTPDERKAENQRKADLLRAKLIAQRQNTPMKGMSTSASSRPDTPAQTPAPTSAPKMHETSQPLPASVSAKPSEDQASSGDAHGIDELLAEGLAAAQARKQDDTTKQSELHSPVKTNGHVKTAKSAVQPNITANMTSEVAPVKASLNRQQEAAPPTSLVEPYYADLPAWLEFTGYHDLAYRTSKLGKYNERRQLEEEAARIHERLEMLRRDEQAEMEALRSNLSHPTTSAAAPPLPSEMPSQDAAGAVGILTNGVKRLHSPGPNEKVSRRREEGSTGFRIRGANDSPSDSRPPRRTSPPPPVDRRVTYPDARRRGSLDMPRSRDPSLERRQSFYRRDGDRPAPPPANPRYDGYPPRDRDMPPRFAARDGCEERAPRGASSYRGGRGGYRDHQSYRGGSGGSISSDLAKGGQSSITRRG</sequence>
<keyword evidence="3" id="KW-1185">Reference proteome</keyword>
<feature type="compositionally biased region" description="Polar residues" evidence="1">
    <location>
        <begin position="1"/>
        <end position="11"/>
    </location>
</feature>
<name>A0A4U0UES7_9PEZI</name>
<evidence type="ECO:0000313" key="2">
    <source>
        <dbReference type="EMBL" id="TKA34031.1"/>
    </source>
</evidence>
<feature type="compositionally biased region" description="Acidic residues" evidence="1">
    <location>
        <begin position="28"/>
        <end position="38"/>
    </location>
</feature>
<evidence type="ECO:0000313" key="3">
    <source>
        <dbReference type="Proteomes" id="UP000308549"/>
    </source>
</evidence>
<feature type="compositionally biased region" description="Basic and acidic residues" evidence="1">
    <location>
        <begin position="448"/>
        <end position="469"/>
    </location>
</feature>
<proteinExistence type="predicted"/>
<feature type="region of interest" description="Disordered" evidence="1">
    <location>
        <begin position="1"/>
        <end position="226"/>
    </location>
</feature>